<accession>A0A9X1B5M7</accession>
<reference evidence="2 3" key="1">
    <citation type="journal article" date="2020" name="Microorganisms">
        <title>Osmotic Adaptation and Compatible Solute Biosynthesis of Phototrophic Bacteria as Revealed from Genome Analyses.</title>
        <authorList>
            <person name="Imhoff J.F."/>
            <person name="Rahn T."/>
            <person name="Kunzel S."/>
            <person name="Keller A."/>
            <person name="Neulinger S.C."/>
        </authorList>
    </citation>
    <scope>NUCLEOTIDE SEQUENCE [LARGE SCALE GENOMIC DNA]</scope>
    <source>
        <strain evidence="2 3">DSM 25653</strain>
    </source>
</reference>
<sequence>MVDADITEIEEAVRRLPVSEQVRLIEVIARSLREHERRSTRDKTALGHFLDEMSSLPNASPCNDFSNRDHDRALYGERP</sequence>
<proteinExistence type="predicted"/>
<evidence type="ECO:0000313" key="3">
    <source>
        <dbReference type="Proteomes" id="UP001138768"/>
    </source>
</evidence>
<protein>
    <submittedName>
        <fullName evidence="2">Uncharacterized protein</fullName>
    </submittedName>
</protein>
<dbReference type="Proteomes" id="UP001138768">
    <property type="component" value="Unassembled WGS sequence"/>
</dbReference>
<dbReference type="EMBL" id="NRRY01000046">
    <property type="protein sequence ID" value="MBK1620685.1"/>
    <property type="molecule type" value="Genomic_DNA"/>
</dbReference>
<organism evidence="2 3">
    <name type="scientific">Lamprobacter modestohalophilus</name>
    <dbReference type="NCBI Taxonomy" id="1064514"/>
    <lineage>
        <taxon>Bacteria</taxon>
        <taxon>Pseudomonadati</taxon>
        <taxon>Pseudomonadota</taxon>
        <taxon>Gammaproteobacteria</taxon>
        <taxon>Chromatiales</taxon>
        <taxon>Chromatiaceae</taxon>
        <taxon>Lamprobacter</taxon>
    </lineage>
</organism>
<feature type="compositionally biased region" description="Basic and acidic residues" evidence="1">
    <location>
        <begin position="66"/>
        <end position="79"/>
    </location>
</feature>
<feature type="compositionally biased region" description="Polar residues" evidence="1">
    <location>
        <begin position="55"/>
        <end position="65"/>
    </location>
</feature>
<dbReference type="AlphaFoldDB" id="A0A9X1B5M7"/>
<comment type="caution">
    <text evidence="2">The sequence shown here is derived from an EMBL/GenBank/DDBJ whole genome shotgun (WGS) entry which is preliminary data.</text>
</comment>
<feature type="region of interest" description="Disordered" evidence="1">
    <location>
        <begin position="52"/>
        <end position="79"/>
    </location>
</feature>
<name>A0A9X1B5M7_9GAMM</name>
<gene>
    <name evidence="2" type="ORF">CKO42_20075</name>
</gene>
<evidence type="ECO:0000256" key="1">
    <source>
        <dbReference type="SAM" id="MobiDB-lite"/>
    </source>
</evidence>
<keyword evidence="3" id="KW-1185">Reference proteome</keyword>
<evidence type="ECO:0000313" key="2">
    <source>
        <dbReference type="EMBL" id="MBK1620685.1"/>
    </source>
</evidence>